<proteinExistence type="predicted"/>
<keyword evidence="3" id="KW-1185">Reference proteome</keyword>
<dbReference type="GeneID" id="63755093"/>
<feature type="chain" id="PRO_5012363526" description="Secreted protein" evidence="1">
    <location>
        <begin position="16"/>
        <end position="88"/>
    </location>
</feature>
<gene>
    <name evidence="2" type="ORF">ASPWEDRAFT_724725</name>
</gene>
<dbReference type="VEuPathDB" id="FungiDB:ASPWEDRAFT_724725"/>
<keyword evidence="1" id="KW-0732">Signal</keyword>
<name>A0A1L9R722_ASPWE</name>
<evidence type="ECO:0000313" key="3">
    <source>
        <dbReference type="Proteomes" id="UP000184383"/>
    </source>
</evidence>
<dbReference type="Proteomes" id="UP000184383">
    <property type="component" value="Unassembled WGS sequence"/>
</dbReference>
<evidence type="ECO:0000313" key="2">
    <source>
        <dbReference type="EMBL" id="OJJ30687.1"/>
    </source>
</evidence>
<dbReference type="AlphaFoldDB" id="A0A1L9R722"/>
<organism evidence="2 3">
    <name type="scientific">Aspergillus wentii DTO 134E9</name>
    <dbReference type="NCBI Taxonomy" id="1073089"/>
    <lineage>
        <taxon>Eukaryota</taxon>
        <taxon>Fungi</taxon>
        <taxon>Dikarya</taxon>
        <taxon>Ascomycota</taxon>
        <taxon>Pezizomycotina</taxon>
        <taxon>Eurotiomycetes</taxon>
        <taxon>Eurotiomycetidae</taxon>
        <taxon>Eurotiales</taxon>
        <taxon>Aspergillaceae</taxon>
        <taxon>Aspergillus</taxon>
        <taxon>Aspergillus subgen. Cremei</taxon>
    </lineage>
</organism>
<evidence type="ECO:0000256" key="1">
    <source>
        <dbReference type="SAM" id="SignalP"/>
    </source>
</evidence>
<feature type="signal peptide" evidence="1">
    <location>
        <begin position="1"/>
        <end position="15"/>
    </location>
</feature>
<dbReference type="RefSeq" id="XP_040684364.1">
    <property type="nucleotide sequence ID" value="XM_040839245.1"/>
</dbReference>
<dbReference type="EMBL" id="KV878217">
    <property type="protein sequence ID" value="OJJ30687.1"/>
    <property type="molecule type" value="Genomic_DNA"/>
</dbReference>
<protein>
    <recommendedName>
        <fullName evidence="4">Secreted protein</fullName>
    </recommendedName>
</protein>
<reference evidence="3" key="1">
    <citation type="journal article" date="2017" name="Genome Biol.">
        <title>Comparative genomics reveals high biological diversity and specific adaptations in the industrially and medically important fungal genus Aspergillus.</title>
        <authorList>
            <person name="de Vries R.P."/>
            <person name="Riley R."/>
            <person name="Wiebenga A."/>
            <person name="Aguilar-Osorio G."/>
            <person name="Amillis S."/>
            <person name="Uchima C.A."/>
            <person name="Anderluh G."/>
            <person name="Asadollahi M."/>
            <person name="Askin M."/>
            <person name="Barry K."/>
            <person name="Battaglia E."/>
            <person name="Bayram O."/>
            <person name="Benocci T."/>
            <person name="Braus-Stromeyer S.A."/>
            <person name="Caldana C."/>
            <person name="Canovas D."/>
            <person name="Cerqueira G.C."/>
            <person name="Chen F."/>
            <person name="Chen W."/>
            <person name="Choi C."/>
            <person name="Clum A."/>
            <person name="Dos Santos R.A."/>
            <person name="Damasio A.R."/>
            <person name="Diallinas G."/>
            <person name="Emri T."/>
            <person name="Fekete E."/>
            <person name="Flipphi M."/>
            <person name="Freyberg S."/>
            <person name="Gallo A."/>
            <person name="Gournas C."/>
            <person name="Habgood R."/>
            <person name="Hainaut M."/>
            <person name="Harispe M.L."/>
            <person name="Henrissat B."/>
            <person name="Hilden K.S."/>
            <person name="Hope R."/>
            <person name="Hossain A."/>
            <person name="Karabika E."/>
            <person name="Karaffa L."/>
            <person name="Karanyi Z."/>
            <person name="Krasevec N."/>
            <person name="Kuo A."/>
            <person name="Kusch H."/>
            <person name="LaButti K."/>
            <person name="Lagendijk E.L."/>
            <person name="Lapidus A."/>
            <person name="Levasseur A."/>
            <person name="Lindquist E."/>
            <person name="Lipzen A."/>
            <person name="Logrieco A.F."/>
            <person name="MacCabe A."/>
            <person name="Maekelae M.R."/>
            <person name="Malavazi I."/>
            <person name="Melin P."/>
            <person name="Meyer V."/>
            <person name="Mielnichuk N."/>
            <person name="Miskei M."/>
            <person name="Molnar A.P."/>
            <person name="Mule G."/>
            <person name="Ngan C.Y."/>
            <person name="Orejas M."/>
            <person name="Orosz E."/>
            <person name="Ouedraogo J.P."/>
            <person name="Overkamp K.M."/>
            <person name="Park H.-S."/>
            <person name="Perrone G."/>
            <person name="Piumi F."/>
            <person name="Punt P.J."/>
            <person name="Ram A.F."/>
            <person name="Ramon A."/>
            <person name="Rauscher S."/>
            <person name="Record E."/>
            <person name="Riano-Pachon D.M."/>
            <person name="Robert V."/>
            <person name="Roehrig J."/>
            <person name="Ruller R."/>
            <person name="Salamov A."/>
            <person name="Salih N.S."/>
            <person name="Samson R.A."/>
            <person name="Sandor E."/>
            <person name="Sanguinetti M."/>
            <person name="Schuetze T."/>
            <person name="Sepcic K."/>
            <person name="Shelest E."/>
            <person name="Sherlock G."/>
            <person name="Sophianopoulou V."/>
            <person name="Squina F.M."/>
            <person name="Sun H."/>
            <person name="Susca A."/>
            <person name="Todd R.B."/>
            <person name="Tsang A."/>
            <person name="Unkles S.E."/>
            <person name="van de Wiele N."/>
            <person name="van Rossen-Uffink D."/>
            <person name="Oliveira J.V."/>
            <person name="Vesth T.C."/>
            <person name="Visser J."/>
            <person name="Yu J.-H."/>
            <person name="Zhou M."/>
            <person name="Andersen M.R."/>
            <person name="Archer D.B."/>
            <person name="Baker S.E."/>
            <person name="Benoit I."/>
            <person name="Brakhage A.A."/>
            <person name="Braus G.H."/>
            <person name="Fischer R."/>
            <person name="Frisvad J.C."/>
            <person name="Goldman G.H."/>
            <person name="Houbraken J."/>
            <person name="Oakley B."/>
            <person name="Pocsi I."/>
            <person name="Scazzocchio C."/>
            <person name="Seiboth B."/>
            <person name="vanKuyk P.A."/>
            <person name="Wortman J."/>
            <person name="Dyer P.S."/>
            <person name="Grigoriev I.V."/>
        </authorList>
    </citation>
    <scope>NUCLEOTIDE SEQUENCE [LARGE SCALE GENOMIC DNA]</scope>
    <source>
        <strain evidence="3">DTO 134E9</strain>
    </source>
</reference>
<sequence length="88" mass="10227">MVIVYLQWIMSLAFSVPTQRTRTDPFRRDCRFLSLPLLANQHPAVFRVCLTVIDLHHNMKLITDTVTIKALPPWLPISKHPQNNHLLS</sequence>
<evidence type="ECO:0008006" key="4">
    <source>
        <dbReference type="Google" id="ProtNLM"/>
    </source>
</evidence>
<accession>A0A1L9R722</accession>